<dbReference type="PROSITE" id="PS51257">
    <property type="entry name" value="PROKAR_LIPOPROTEIN"/>
    <property type="match status" value="1"/>
</dbReference>
<dbReference type="Gene3D" id="3.40.50.2300">
    <property type="match status" value="2"/>
</dbReference>
<accession>A0A448IJI8</accession>
<dbReference type="STRING" id="1791.GCA_001049355_00527"/>
<name>A0A448IJI8_MYCAU</name>
<comment type="subcellular location">
    <subcellularLocation>
        <location evidence="1">Cell envelope</location>
    </subcellularLocation>
</comment>
<gene>
    <name evidence="6" type="primary">alsB</name>
    <name evidence="6" type="ORF">NCTC10437_01574</name>
</gene>
<feature type="domain" description="Periplasmic binding protein" evidence="5">
    <location>
        <begin position="49"/>
        <end position="312"/>
    </location>
</feature>
<comment type="similarity">
    <text evidence="2">Belongs to the bacterial solute-binding protein 2 family.</text>
</comment>
<dbReference type="PANTHER" id="PTHR46847:SF1">
    <property type="entry name" value="D-ALLOSE-BINDING PERIPLASMIC PROTEIN-RELATED"/>
    <property type="match status" value="1"/>
</dbReference>
<dbReference type="GO" id="GO:0030246">
    <property type="term" value="F:carbohydrate binding"/>
    <property type="evidence" value="ECO:0007669"/>
    <property type="project" value="UniProtKB-ARBA"/>
</dbReference>
<feature type="signal peptide" evidence="4">
    <location>
        <begin position="1"/>
        <end position="24"/>
    </location>
</feature>
<keyword evidence="3 4" id="KW-0732">Signal</keyword>
<reference evidence="6 7" key="1">
    <citation type="submission" date="2018-12" db="EMBL/GenBank/DDBJ databases">
        <authorList>
            <consortium name="Pathogen Informatics"/>
        </authorList>
    </citation>
    <scope>NUCLEOTIDE SEQUENCE [LARGE SCALE GENOMIC DNA]</scope>
    <source>
        <strain evidence="6 7">NCTC10437</strain>
    </source>
</reference>
<evidence type="ECO:0000256" key="4">
    <source>
        <dbReference type="SAM" id="SignalP"/>
    </source>
</evidence>
<dbReference type="Proteomes" id="UP000279306">
    <property type="component" value="Chromosome"/>
</dbReference>
<evidence type="ECO:0000256" key="3">
    <source>
        <dbReference type="ARBA" id="ARBA00022729"/>
    </source>
</evidence>
<feature type="chain" id="PRO_5019379484" evidence="4">
    <location>
        <begin position="25"/>
        <end position="341"/>
    </location>
</feature>
<evidence type="ECO:0000256" key="2">
    <source>
        <dbReference type="ARBA" id="ARBA00007639"/>
    </source>
</evidence>
<dbReference type="AlphaFoldDB" id="A0A448IJI8"/>
<dbReference type="OrthoDB" id="9813037at2"/>
<dbReference type="InterPro" id="IPR028082">
    <property type="entry name" value="Peripla_BP_I"/>
</dbReference>
<dbReference type="Pfam" id="PF13407">
    <property type="entry name" value="Peripla_BP_4"/>
    <property type="match status" value="1"/>
</dbReference>
<keyword evidence="7" id="KW-1185">Reference proteome</keyword>
<organism evidence="6 7">
    <name type="scientific">Mycolicibacterium aurum</name>
    <name type="common">Mycobacterium aurum</name>
    <dbReference type="NCBI Taxonomy" id="1791"/>
    <lineage>
        <taxon>Bacteria</taxon>
        <taxon>Bacillati</taxon>
        <taxon>Actinomycetota</taxon>
        <taxon>Actinomycetes</taxon>
        <taxon>Mycobacteriales</taxon>
        <taxon>Mycobacteriaceae</taxon>
        <taxon>Mycolicibacterium</taxon>
    </lineage>
</organism>
<evidence type="ECO:0000256" key="1">
    <source>
        <dbReference type="ARBA" id="ARBA00004196"/>
    </source>
</evidence>
<dbReference type="SUPFAM" id="SSF53822">
    <property type="entry name" value="Periplasmic binding protein-like I"/>
    <property type="match status" value="1"/>
</dbReference>
<evidence type="ECO:0000313" key="6">
    <source>
        <dbReference type="EMBL" id="VEG52665.1"/>
    </source>
</evidence>
<evidence type="ECO:0000259" key="5">
    <source>
        <dbReference type="Pfam" id="PF13407"/>
    </source>
</evidence>
<proteinExistence type="inferred from homology"/>
<dbReference type="CDD" id="cd01536">
    <property type="entry name" value="PBP1_ABC_sugar_binding-like"/>
    <property type="match status" value="1"/>
</dbReference>
<evidence type="ECO:0000313" key="7">
    <source>
        <dbReference type="Proteomes" id="UP000279306"/>
    </source>
</evidence>
<protein>
    <submittedName>
        <fullName evidence="6">Ribose ABC transporter periplasmic binding protein</fullName>
    </submittedName>
</protein>
<dbReference type="GO" id="GO:0030313">
    <property type="term" value="C:cell envelope"/>
    <property type="evidence" value="ECO:0007669"/>
    <property type="project" value="UniProtKB-SubCell"/>
</dbReference>
<sequence>MKRLRMTTAATLALVLTVSGCSSAGETNPAGGGSSGEVAGQAAYVLTLTRSNPTQSNFADTITEDLQAAGLKVTTEYSDYGAGADQMQKFNQALSTKPAAIVLWPTDTTSLIPAYARARQQSPDTKIVVGIYQPATDDDALYDAFWGYNEERIGASSAQAIVDGLTAQGMPIQGAVLQIEGSPGGATTISRKKGFEETLAQIAPGLTIVSSMTANWDGTEATTVAAQMFSRYAADNIVGVFAHSDVMLDGAMLAGERSGTIAGRDYIAVGADCDPLGYRNIESGKQYATTLWDPFALGRTGAEVTVNLLKGGDVEKATTLDATTVTKGNLATCDEAIGKYK</sequence>
<dbReference type="InterPro" id="IPR025997">
    <property type="entry name" value="SBP_2_dom"/>
</dbReference>
<dbReference type="PANTHER" id="PTHR46847">
    <property type="entry name" value="D-ALLOSE-BINDING PERIPLASMIC PROTEIN-RELATED"/>
    <property type="match status" value="1"/>
</dbReference>
<dbReference type="EMBL" id="LR134356">
    <property type="protein sequence ID" value="VEG52665.1"/>
    <property type="molecule type" value="Genomic_DNA"/>
</dbReference>
<dbReference type="KEGG" id="mauu:NCTC10437_01574"/>